<dbReference type="Proteomes" id="UP001302349">
    <property type="component" value="Chromosome"/>
</dbReference>
<evidence type="ECO:0000256" key="1">
    <source>
        <dbReference type="ARBA" id="ARBA00022737"/>
    </source>
</evidence>
<dbReference type="InterPro" id="IPR036278">
    <property type="entry name" value="Sialidase_sf"/>
</dbReference>
<dbReference type="Pfam" id="PF15902">
    <property type="entry name" value="Sortilin-Vps10"/>
    <property type="match status" value="1"/>
</dbReference>
<dbReference type="SUPFAM" id="SSF110296">
    <property type="entry name" value="Oligoxyloglucan reducing end-specific cellobiohydrolase"/>
    <property type="match status" value="2"/>
</dbReference>
<dbReference type="SUPFAM" id="SSF50939">
    <property type="entry name" value="Sialidases"/>
    <property type="match status" value="1"/>
</dbReference>
<dbReference type="CDD" id="cd15482">
    <property type="entry name" value="Sialidase_non-viral"/>
    <property type="match status" value="2"/>
</dbReference>
<dbReference type="InterPro" id="IPR050310">
    <property type="entry name" value="VPS10-sortilin"/>
</dbReference>
<keyword evidence="3" id="KW-0378">Hydrolase</keyword>
<dbReference type="EMBL" id="CP136051">
    <property type="protein sequence ID" value="WOK09052.1"/>
    <property type="molecule type" value="Genomic_DNA"/>
</dbReference>
<sequence length="1042" mass="115574">MKLNRYYLLVAGILLSFAVRARQLPEGYPTKPITTLDTLLTKAFEWRNVGPSRGGRSLGASGSPSRPNEYYFGAVGGGLWKTVDGGTTWKPVTDGQLTSSSVGAVAVSETNPDIVYIGTGETQFRGNIMQGDGVYKSVDAGKTWENIGLKETQAIARVRVDPTNPDIVFVAALGHPYGNNEERGIFRTTDGGKSWKKVLYKSDKAGGVDIIIDRTNPKVVYATIWQVYRKPYKMWGGGPDCGLYKSIDGGDTWTELTRNPGLPKGPVGKIGVTVSPANPNRLWAVVEANDGGVFRSDDAGKTWKQVNDERKLRQRAFYYSRIYADPKDENTVYGLNVGFYKSTDGGEKFDVTIRPPHGDNHDLWIDPNDPMRMIASNDGGGTVSVNGGKTWTDLDFPTAQFYHIMVTNDFPYHICGAQQDNSTMCIPSDGWDFMTARGPKTEYYYSPGGGESGYIAQDPKNPDIFYAGSQGALLTRYNRATGHERDVQVYPRFFSGEPSSSLPERWQWTFPIVFSPVDNNLLFTCSQHVWVSADEGQSWQKISPDLTYADPATLGMSGGALTMDMNGPEIYATVFALAPSYHDVNTIWAGSDDGLVHITRDFGKTWSNITPPDMPKDTRVSIIDASRHHPGTAYVAAKRYQMDDRAPYLWKTHDYGKTWTKIISGIRSDDYLHTIREDIKVPGLLYAGGEHTVWVSFDDGANWNALQLNMPDTQIADLMVTDRDLVAGTHGRSVYILDDIGPLREYAKLSGNPNYTLFEPDRAVRRVESATISYFLPEQADEVVITIKDANGTVILEEKGTLPEPKKDEDEAASWYGSLPTAPTTAQGLNKYEWNLRYPGAVDFEGMIIWSARPQLGPYAPPGKYTVSVAVNGEVQTREIEVALDPRITGVTEADVKEQFELAMKIKNATSMANQTVKDIRLLKAQIDTLVMQNKGLKKDAEVLLSKLSTVEEALYQVKNQSSQDPLNFPIRLNNRLAYLRKSVESGDGKPTKGSYEVFDLLKGELDGHMATYKTILEKDIASFNRKVSKSDLQEVKLDEKM</sequence>
<keyword evidence="4" id="KW-1185">Reference proteome</keyword>
<protein>
    <submittedName>
        <fullName evidence="3">Glycosyl hydrolase</fullName>
    </submittedName>
</protein>
<organism evidence="3 4">
    <name type="scientific">Imperialibacter roseus</name>
    <dbReference type="NCBI Taxonomy" id="1324217"/>
    <lineage>
        <taxon>Bacteria</taxon>
        <taxon>Pseudomonadati</taxon>
        <taxon>Bacteroidota</taxon>
        <taxon>Cytophagia</taxon>
        <taxon>Cytophagales</taxon>
        <taxon>Flammeovirgaceae</taxon>
        <taxon>Imperialibacter</taxon>
    </lineage>
</organism>
<dbReference type="InterPro" id="IPR031778">
    <property type="entry name" value="Sortilin_N"/>
</dbReference>
<dbReference type="Gene3D" id="2.130.10.10">
    <property type="entry name" value="YVTN repeat-like/Quinoprotein amine dehydrogenase"/>
    <property type="match status" value="5"/>
</dbReference>
<keyword evidence="1" id="KW-0677">Repeat</keyword>
<name>A0ABZ0IZE2_9BACT</name>
<evidence type="ECO:0000313" key="3">
    <source>
        <dbReference type="EMBL" id="WOK09052.1"/>
    </source>
</evidence>
<gene>
    <name evidence="3" type="ORF">RT717_10435</name>
</gene>
<dbReference type="RefSeq" id="WP_317491676.1">
    <property type="nucleotide sequence ID" value="NZ_CP136051.1"/>
</dbReference>
<feature type="domain" description="Sortilin N-terminal" evidence="2">
    <location>
        <begin position="134"/>
        <end position="259"/>
    </location>
</feature>
<accession>A0ABZ0IZE2</accession>
<evidence type="ECO:0000259" key="2">
    <source>
        <dbReference type="Pfam" id="PF15902"/>
    </source>
</evidence>
<dbReference type="InterPro" id="IPR015943">
    <property type="entry name" value="WD40/YVTN_repeat-like_dom_sf"/>
</dbReference>
<evidence type="ECO:0000313" key="4">
    <source>
        <dbReference type="Proteomes" id="UP001302349"/>
    </source>
</evidence>
<dbReference type="PANTHER" id="PTHR12106">
    <property type="entry name" value="SORTILIN RELATED"/>
    <property type="match status" value="1"/>
</dbReference>
<dbReference type="SUPFAM" id="SSF63825">
    <property type="entry name" value="YWTD domain"/>
    <property type="match status" value="1"/>
</dbReference>
<dbReference type="GO" id="GO:0016787">
    <property type="term" value="F:hydrolase activity"/>
    <property type="evidence" value="ECO:0007669"/>
    <property type="project" value="UniProtKB-KW"/>
</dbReference>
<dbReference type="PANTHER" id="PTHR12106:SF27">
    <property type="entry name" value="SORTILIN-RELATED RECEPTOR"/>
    <property type="match status" value="1"/>
</dbReference>
<reference evidence="3 4" key="1">
    <citation type="journal article" date="2023" name="Microbiol. Resour. Announc.">
        <title>Complete Genome Sequence of Imperialibacter roseus strain P4T.</title>
        <authorList>
            <person name="Tizabi D.R."/>
            <person name="Bachvaroff T."/>
            <person name="Hill R.T."/>
        </authorList>
    </citation>
    <scope>NUCLEOTIDE SEQUENCE [LARGE SCALE GENOMIC DNA]</scope>
    <source>
        <strain evidence="3 4">P4T</strain>
    </source>
</reference>
<proteinExistence type="predicted"/>